<name>A0ACB7RVH2_HYAAI</name>
<evidence type="ECO:0000313" key="2">
    <source>
        <dbReference type="Proteomes" id="UP000821845"/>
    </source>
</evidence>
<proteinExistence type="predicted"/>
<dbReference type="EMBL" id="CM023487">
    <property type="protein sequence ID" value="KAH6925444.1"/>
    <property type="molecule type" value="Genomic_DNA"/>
</dbReference>
<organism evidence="1 2">
    <name type="scientific">Hyalomma asiaticum</name>
    <name type="common">Tick</name>
    <dbReference type="NCBI Taxonomy" id="266040"/>
    <lineage>
        <taxon>Eukaryota</taxon>
        <taxon>Metazoa</taxon>
        <taxon>Ecdysozoa</taxon>
        <taxon>Arthropoda</taxon>
        <taxon>Chelicerata</taxon>
        <taxon>Arachnida</taxon>
        <taxon>Acari</taxon>
        <taxon>Parasitiformes</taxon>
        <taxon>Ixodida</taxon>
        <taxon>Ixodoidea</taxon>
        <taxon>Ixodidae</taxon>
        <taxon>Hyalomminae</taxon>
        <taxon>Hyalomma</taxon>
    </lineage>
</organism>
<sequence length="117" mass="13196">MVRRNGSIERRAVMFVMGDHDPYCGRVVELAAERPDFVEAVAREADVPVADAASMVATALTILRGANMDEFMILTGVVKDKVRFVTSDDSTNLSHLHFYCWMHIRQYLKATDVLTDF</sequence>
<dbReference type="Proteomes" id="UP000821845">
    <property type="component" value="Chromosome 7"/>
</dbReference>
<comment type="caution">
    <text evidence="1">The sequence shown here is derived from an EMBL/GenBank/DDBJ whole genome shotgun (WGS) entry which is preliminary data.</text>
</comment>
<reference evidence="1" key="1">
    <citation type="submission" date="2020-05" db="EMBL/GenBank/DDBJ databases">
        <title>Large-scale comparative analyses of tick genomes elucidate their genetic diversity and vector capacities.</title>
        <authorList>
            <person name="Jia N."/>
            <person name="Wang J."/>
            <person name="Shi W."/>
            <person name="Du L."/>
            <person name="Sun Y."/>
            <person name="Zhan W."/>
            <person name="Jiang J."/>
            <person name="Wang Q."/>
            <person name="Zhang B."/>
            <person name="Ji P."/>
            <person name="Sakyi L.B."/>
            <person name="Cui X."/>
            <person name="Yuan T."/>
            <person name="Jiang B."/>
            <person name="Yang W."/>
            <person name="Lam T.T.-Y."/>
            <person name="Chang Q."/>
            <person name="Ding S."/>
            <person name="Wang X."/>
            <person name="Zhu J."/>
            <person name="Ruan X."/>
            <person name="Zhao L."/>
            <person name="Wei J."/>
            <person name="Que T."/>
            <person name="Du C."/>
            <person name="Cheng J."/>
            <person name="Dai P."/>
            <person name="Han X."/>
            <person name="Huang E."/>
            <person name="Gao Y."/>
            <person name="Liu J."/>
            <person name="Shao H."/>
            <person name="Ye R."/>
            <person name="Li L."/>
            <person name="Wei W."/>
            <person name="Wang X."/>
            <person name="Wang C."/>
            <person name="Yang T."/>
            <person name="Huo Q."/>
            <person name="Li W."/>
            <person name="Guo W."/>
            <person name="Chen H."/>
            <person name="Zhou L."/>
            <person name="Ni X."/>
            <person name="Tian J."/>
            <person name="Zhou Y."/>
            <person name="Sheng Y."/>
            <person name="Liu T."/>
            <person name="Pan Y."/>
            <person name="Xia L."/>
            <person name="Li J."/>
            <person name="Zhao F."/>
            <person name="Cao W."/>
        </authorList>
    </citation>
    <scope>NUCLEOTIDE SEQUENCE</scope>
    <source>
        <strain evidence="1">Hyas-2018</strain>
    </source>
</reference>
<keyword evidence="2" id="KW-1185">Reference proteome</keyword>
<accession>A0ACB7RVH2</accession>
<protein>
    <submittedName>
        <fullName evidence="1">Uncharacterized protein</fullName>
    </submittedName>
</protein>
<evidence type="ECO:0000313" key="1">
    <source>
        <dbReference type="EMBL" id="KAH6925444.1"/>
    </source>
</evidence>
<gene>
    <name evidence="1" type="ORF">HPB50_005621</name>
</gene>